<name>A0A6M5YZI4_9BACT</name>
<protein>
    <submittedName>
        <fullName evidence="2">Uncharacterized protein</fullName>
    </submittedName>
</protein>
<dbReference type="InterPro" id="IPR014338">
    <property type="entry name" value="CHP02996_rpt-companion-dom"/>
</dbReference>
<keyword evidence="3" id="KW-1185">Reference proteome</keyword>
<dbReference type="NCBIfam" id="TIGR02996">
    <property type="entry name" value="rpt_mate_G_obs"/>
    <property type="match status" value="1"/>
</dbReference>
<dbReference type="KEGG" id="ftj:FTUN_6973"/>
<proteinExistence type="predicted"/>
<dbReference type="Proteomes" id="UP000503447">
    <property type="component" value="Chromosome"/>
</dbReference>
<dbReference type="EMBL" id="CP053452">
    <property type="protein sequence ID" value="QJW99365.1"/>
    <property type="molecule type" value="Genomic_DNA"/>
</dbReference>
<sequence length="275" mass="30283">MARKRAAKEAESPPGPPMTDAERAELDARLDRMISKPNKADTGAGFFLLWTQRDAADQARVMIWHPETEDEIRSANLFHDAAHGLGDFARAVKKEKSVRRAAEETALINAILQNRADDTGYLVYADYLTENGNPQGDFIRLCVEIERLPPDHPERVEKINRREALLAAHGEDWYAPLGRLGPRPDIFGTFAPWLWLSAAHGVIDEVVIDRSGLLPESAARLFAAAPFLRKLEFTKGHLNLTGLAKVKQLAQIDELDLSTGGSLVFGVVIGNGVCG</sequence>
<feature type="region of interest" description="Disordered" evidence="1">
    <location>
        <begin position="1"/>
        <end position="23"/>
    </location>
</feature>
<gene>
    <name evidence="2" type="ORF">FTUN_6973</name>
</gene>
<evidence type="ECO:0000256" key="1">
    <source>
        <dbReference type="SAM" id="MobiDB-lite"/>
    </source>
</evidence>
<organism evidence="2 3">
    <name type="scientific">Frigoriglobus tundricola</name>
    <dbReference type="NCBI Taxonomy" id="2774151"/>
    <lineage>
        <taxon>Bacteria</taxon>
        <taxon>Pseudomonadati</taxon>
        <taxon>Planctomycetota</taxon>
        <taxon>Planctomycetia</taxon>
        <taxon>Gemmatales</taxon>
        <taxon>Gemmataceae</taxon>
        <taxon>Frigoriglobus</taxon>
    </lineage>
</organism>
<reference evidence="3" key="1">
    <citation type="submission" date="2020-05" db="EMBL/GenBank/DDBJ databases">
        <title>Frigoriglobus tundricola gen. nov., sp. nov., a psychrotolerant cellulolytic planctomycete of the family Gemmataceae with two divergent copies of 16S rRNA gene.</title>
        <authorList>
            <person name="Kulichevskaya I.S."/>
            <person name="Ivanova A.A."/>
            <person name="Naumoff D.G."/>
            <person name="Beletsky A.V."/>
            <person name="Rijpstra W.I.C."/>
            <person name="Sinninghe Damste J.S."/>
            <person name="Mardanov A.V."/>
            <person name="Ravin N.V."/>
            <person name="Dedysh S.N."/>
        </authorList>
    </citation>
    <scope>NUCLEOTIDE SEQUENCE [LARGE SCALE GENOMIC DNA]</scope>
    <source>
        <strain evidence="3">PL17</strain>
    </source>
</reference>
<evidence type="ECO:0000313" key="3">
    <source>
        <dbReference type="Proteomes" id="UP000503447"/>
    </source>
</evidence>
<dbReference type="RefSeq" id="WP_171474343.1">
    <property type="nucleotide sequence ID" value="NZ_CP053452.2"/>
</dbReference>
<evidence type="ECO:0000313" key="2">
    <source>
        <dbReference type="EMBL" id="QJW99365.1"/>
    </source>
</evidence>
<accession>A0A6M5YZI4</accession>
<dbReference type="AlphaFoldDB" id="A0A6M5YZI4"/>